<gene>
    <name evidence="3" type="ORF">KSP40_PGU001045</name>
</gene>
<comment type="caution">
    <text evidence="3">The sequence shown here is derived from an EMBL/GenBank/DDBJ whole genome shotgun (WGS) entry which is preliminary data.</text>
</comment>
<feature type="compositionally biased region" description="Acidic residues" evidence="1">
    <location>
        <begin position="94"/>
        <end position="105"/>
    </location>
</feature>
<keyword evidence="4" id="KW-1185">Reference proteome</keyword>
<feature type="region of interest" description="Disordered" evidence="1">
    <location>
        <begin position="46"/>
        <end position="116"/>
    </location>
</feature>
<evidence type="ECO:0000313" key="4">
    <source>
        <dbReference type="Proteomes" id="UP001412067"/>
    </source>
</evidence>
<evidence type="ECO:0000256" key="2">
    <source>
        <dbReference type="SAM" id="SignalP"/>
    </source>
</evidence>
<accession>A0ABR2M8Y0</accession>
<sequence>MMAAASICPGWCLSLWVRWSVNSGFPCITSQNRAERTSAITTRIFASSRTMDARPEPTAVPLTRANPSLGCKSKNPPEIPARRKASAASTTSPPEEEEEIEEEEGCSGSGSYQAMK</sequence>
<protein>
    <recommendedName>
        <fullName evidence="5">Secreted protein</fullName>
    </recommendedName>
</protein>
<reference evidence="3 4" key="1">
    <citation type="journal article" date="2022" name="Nat. Plants">
        <title>Genomes of leafy and leafless Platanthera orchids illuminate the evolution of mycoheterotrophy.</title>
        <authorList>
            <person name="Li M.H."/>
            <person name="Liu K.W."/>
            <person name="Li Z."/>
            <person name="Lu H.C."/>
            <person name="Ye Q.L."/>
            <person name="Zhang D."/>
            <person name="Wang J.Y."/>
            <person name="Li Y.F."/>
            <person name="Zhong Z.M."/>
            <person name="Liu X."/>
            <person name="Yu X."/>
            <person name="Liu D.K."/>
            <person name="Tu X.D."/>
            <person name="Liu B."/>
            <person name="Hao Y."/>
            <person name="Liao X.Y."/>
            <person name="Jiang Y.T."/>
            <person name="Sun W.H."/>
            <person name="Chen J."/>
            <person name="Chen Y.Q."/>
            <person name="Ai Y."/>
            <person name="Zhai J.W."/>
            <person name="Wu S.S."/>
            <person name="Zhou Z."/>
            <person name="Hsiao Y.Y."/>
            <person name="Wu W.L."/>
            <person name="Chen Y.Y."/>
            <person name="Lin Y.F."/>
            <person name="Hsu J.L."/>
            <person name="Li C.Y."/>
            <person name="Wang Z.W."/>
            <person name="Zhao X."/>
            <person name="Zhong W.Y."/>
            <person name="Ma X.K."/>
            <person name="Ma L."/>
            <person name="Huang J."/>
            <person name="Chen G.Z."/>
            <person name="Huang M.Z."/>
            <person name="Huang L."/>
            <person name="Peng D.H."/>
            <person name="Luo Y.B."/>
            <person name="Zou S.Q."/>
            <person name="Chen S.P."/>
            <person name="Lan S."/>
            <person name="Tsai W.C."/>
            <person name="Van de Peer Y."/>
            <person name="Liu Z.J."/>
        </authorList>
    </citation>
    <scope>NUCLEOTIDE SEQUENCE [LARGE SCALE GENOMIC DNA]</scope>
    <source>
        <strain evidence="3">Lor288</strain>
    </source>
</reference>
<organism evidence="3 4">
    <name type="scientific">Platanthera guangdongensis</name>
    <dbReference type="NCBI Taxonomy" id="2320717"/>
    <lineage>
        <taxon>Eukaryota</taxon>
        <taxon>Viridiplantae</taxon>
        <taxon>Streptophyta</taxon>
        <taxon>Embryophyta</taxon>
        <taxon>Tracheophyta</taxon>
        <taxon>Spermatophyta</taxon>
        <taxon>Magnoliopsida</taxon>
        <taxon>Liliopsida</taxon>
        <taxon>Asparagales</taxon>
        <taxon>Orchidaceae</taxon>
        <taxon>Orchidoideae</taxon>
        <taxon>Orchideae</taxon>
        <taxon>Orchidinae</taxon>
        <taxon>Platanthera</taxon>
    </lineage>
</organism>
<feature type="signal peptide" evidence="2">
    <location>
        <begin position="1"/>
        <end position="23"/>
    </location>
</feature>
<name>A0ABR2M8Y0_9ASPA</name>
<proteinExistence type="predicted"/>
<keyword evidence="2" id="KW-0732">Signal</keyword>
<dbReference type="Proteomes" id="UP001412067">
    <property type="component" value="Unassembled WGS sequence"/>
</dbReference>
<feature type="chain" id="PRO_5045163894" description="Secreted protein" evidence="2">
    <location>
        <begin position="24"/>
        <end position="116"/>
    </location>
</feature>
<evidence type="ECO:0000256" key="1">
    <source>
        <dbReference type="SAM" id="MobiDB-lite"/>
    </source>
</evidence>
<evidence type="ECO:0008006" key="5">
    <source>
        <dbReference type="Google" id="ProtNLM"/>
    </source>
</evidence>
<evidence type="ECO:0000313" key="3">
    <source>
        <dbReference type="EMBL" id="KAK8959618.1"/>
    </source>
</evidence>
<dbReference type="EMBL" id="JBBWWR010000011">
    <property type="protein sequence ID" value="KAK8959618.1"/>
    <property type="molecule type" value="Genomic_DNA"/>
</dbReference>